<evidence type="ECO:0000256" key="1">
    <source>
        <dbReference type="ARBA" id="ARBA00022801"/>
    </source>
</evidence>
<organism evidence="3 4">
    <name type="scientific">Psychrobacter aestuarii</name>
    <dbReference type="NCBI Taxonomy" id="556327"/>
    <lineage>
        <taxon>Bacteria</taxon>
        <taxon>Pseudomonadati</taxon>
        <taxon>Pseudomonadota</taxon>
        <taxon>Gammaproteobacteria</taxon>
        <taxon>Moraxellales</taxon>
        <taxon>Moraxellaceae</taxon>
        <taxon>Psychrobacter</taxon>
    </lineage>
</organism>
<evidence type="ECO:0000313" key="4">
    <source>
        <dbReference type="Proteomes" id="UP001501787"/>
    </source>
</evidence>
<keyword evidence="1 3" id="KW-0378">Hydrolase</keyword>
<dbReference type="PANTHER" id="PTHR48081">
    <property type="entry name" value="AB HYDROLASE SUPERFAMILY PROTEIN C4A8.06C"/>
    <property type="match status" value="1"/>
</dbReference>
<dbReference type="EMBL" id="BAAAFR010000002">
    <property type="protein sequence ID" value="GAA0316374.1"/>
    <property type="molecule type" value="Genomic_DNA"/>
</dbReference>
<dbReference type="PANTHER" id="PTHR48081:SF9">
    <property type="entry name" value="CARBOXYLESTERASE"/>
    <property type="match status" value="1"/>
</dbReference>
<dbReference type="InterPro" id="IPR029058">
    <property type="entry name" value="AB_hydrolase_fold"/>
</dbReference>
<evidence type="ECO:0000259" key="2">
    <source>
        <dbReference type="Pfam" id="PF20434"/>
    </source>
</evidence>
<dbReference type="Pfam" id="PF20434">
    <property type="entry name" value="BD-FAE"/>
    <property type="match status" value="1"/>
</dbReference>
<accession>A0ABN0VSN4</accession>
<dbReference type="Proteomes" id="UP001501787">
    <property type="component" value="Unassembled WGS sequence"/>
</dbReference>
<comment type="caution">
    <text evidence="3">The sequence shown here is derived from an EMBL/GenBank/DDBJ whole genome shotgun (WGS) entry which is preliminary data.</text>
</comment>
<keyword evidence="4" id="KW-1185">Reference proteome</keyword>
<gene>
    <name evidence="3" type="ORF">GCM10009129_12180</name>
</gene>
<sequence length="329" mass="35210">MKPSLATFVPTLPRRMTVISALCVTGGVLLAPQARALSALDVVNKFSLGNGVGVTKDIAYGEDALQNLDIYYPKALAKQLRQQDGAVAVSGDYPMVVFVHGGSWQSGTKDDYAFVGESLAQAGYVTAVINYRKAPEHVYPDYVQDTAQAIAWSYQHAGDYHADAQRVAVVGHSAGAFNAVAAVADEKFLAPYGMQPTDLRAVVGIAGPYSYDFREYPTAVAFPSGATPDEVMPDRHITGAQPPYLLLTAGNDKTVYPQNAINMHKALLEHGVDVETGVIKGASHATSIGAFASPLRWLNDSRAQVLRYLERQLSVSSIDSTESSQNSAN</sequence>
<dbReference type="Gene3D" id="3.40.50.1820">
    <property type="entry name" value="alpha/beta hydrolase"/>
    <property type="match status" value="1"/>
</dbReference>
<evidence type="ECO:0000313" key="3">
    <source>
        <dbReference type="EMBL" id="GAA0316374.1"/>
    </source>
</evidence>
<dbReference type="InterPro" id="IPR049492">
    <property type="entry name" value="BD-FAE-like_dom"/>
</dbReference>
<name>A0ABN0VSN4_9GAMM</name>
<feature type="domain" description="BD-FAE-like" evidence="2">
    <location>
        <begin position="90"/>
        <end position="186"/>
    </location>
</feature>
<dbReference type="InterPro" id="IPR050300">
    <property type="entry name" value="GDXG_lipolytic_enzyme"/>
</dbReference>
<dbReference type="GO" id="GO:0016787">
    <property type="term" value="F:hydrolase activity"/>
    <property type="evidence" value="ECO:0007669"/>
    <property type="project" value="UniProtKB-KW"/>
</dbReference>
<reference evidence="3 4" key="1">
    <citation type="journal article" date="2019" name="Int. J. Syst. Evol. Microbiol.">
        <title>The Global Catalogue of Microorganisms (GCM) 10K type strain sequencing project: providing services to taxonomists for standard genome sequencing and annotation.</title>
        <authorList>
            <consortium name="The Broad Institute Genomics Platform"/>
            <consortium name="The Broad Institute Genome Sequencing Center for Infectious Disease"/>
            <person name="Wu L."/>
            <person name="Ma J."/>
        </authorList>
    </citation>
    <scope>NUCLEOTIDE SEQUENCE [LARGE SCALE GENOMIC DNA]</scope>
    <source>
        <strain evidence="3 4">JCM 16343</strain>
    </source>
</reference>
<proteinExistence type="predicted"/>
<protein>
    <submittedName>
        <fullName evidence="3">Alpha/beta hydrolase</fullName>
    </submittedName>
</protein>
<dbReference type="RefSeq" id="WP_201504751.1">
    <property type="nucleotide sequence ID" value="NZ_BAAAFR010000002.1"/>
</dbReference>
<dbReference type="SUPFAM" id="SSF53474">
    <property type="entry name" value="alpha/beta-Hydrolases"/>
    <property type="match status" value="1"/>
</dbReference>